<dbReference type="EMBL" id="UINC01005942">
    <property type="protein sequence ID" value="SVA24511.1"/>
    <property type="molecule type" value="Genomic_DNA"/>
</dbReference>
<comment type="subcellular location">
    <subcellularLocation>
        <location evidence="1">Cell envelope</location>
    </subcellularLocation>
</comment>
<dbReference type="PANTHER" id="PTHR43649:SF28">
    <property type="entry name" value="BINDING PROTEIN COMPONENT OF ABC SUGAR TRANSPORTER-RELATED"/>
    <property type="match status" value="1"/>
</dbReference>
<evidence type="ECO:0008006" key="6">
    <source>
        <dbReference type="Google" id="ProtNLM"/>
    </source>
</evidence>
<dbReference type="GO" id="GO:0030313">
    <property type="term" value="C:cell envelope"/>
    <property type="evidence" value="ECO:0007669"/>
    <property type="project" value="UniProtKB-SubCell"/>
</dbReference>
<reference evidence="5" key="1">
    <citation type="submission" date="2018-05" db="EMBL/GenBank/DDBJ databases">
        <authorList>
            <person name="Lanie J.A."/>
            <person name="Ng W.-L."/>
            <person name="Kazmierczak K.M."/>
            <person name="Andrzejewski T.M."/>
            <person name="Davidsen T.M."/>
            <person name="Wayne K.J."/>
            <person name="Tettelin H."/>
            <person name="Glass J.I."/>
            <person name="Rusch D."/>
            <person name="Podicherti R."/>
            <person name="Tsui H.-C.T."/>
            <person name="Winkler M.E."/>
        </authorList>
    </citation>
    <scope>NUCLEOTIDE SEQUENCE</scope>
</reference>
<comment type="similarity">
    <text evidence="2">Belongs to the bacterial solute-binding protein 1 family.</text>
</comment>
<evidence type="ECO:0000256" key="1">
    <source>
        <dbReference type="ARBA" id="ARBA00004196"/>
    </source>
</evidence>
<keyword evidence="3" id="KW-0813">Transport</keyword>
<name>A0A381U9V3_9ZZZZ</name>
<dbReference type="AlphaFoldDB" id="A0A381U9V3"/>
<gene>
    <name evidence="5" type="ORF">METZ01_LOCUS77365</name>
</gene>
<evidence type="ECO:0000256" key="2">
    <source>
        <dbReference type="ARBA" id="ARBA00008520"/>
    </source>
</evidence>
<dbReference type="InterPro" id="IPR006059">
    <property type="entry name" value="SBP"/>
</dbReference>
<dbReference type="SUPFAM" id="SSF53850">
    <property type="entry name" value="Periplasmic binding protein-like II"/>
    <property type="match status" value="1"/>
</dbReference>
<evidence type="ECO:0000256" key="4">
    <source>
        <dbReference type="ARBA" id="ARBA00022729"/>
    </source>
</evidence>
<dbReference type="InterPro" id="IPR050490">
    <property type="entry name" value="Bact_solute-bd_prot1"/>
</dbReference>
<evidence type="ECO:0000313" key="5">
    <source>
        <dbReference type="EMBL" id="SVA24511.1"/>
    </source>
</evidence>
<organism evidence="5">
    <name type="scientific">marine metagenome</name>
    <dbReference type="NCBI Taxonomy" id="408172"/>
    <lineage>
        <taxon>unclassified sequences</taxon>
        <taxon>metagenomes</taxon>
        <taxon>ecological metagenomes</taxon>
    </lineage>
</organism>
<keyword evidence="4" id="KW-0732">Signal</keyword>
<protein>
    <recommendedName>
        <fullName evidence="6">Carbohydrate ABC transporter substrate-binding protein</fullName>
    </recommendedName>
</protein>
<proteinExistence type="inferred from homology"/>
<sequence>MSKFKQQRPAKFTLAGLVAATMLAFAPNLWAGGDVVHWWVGDAESKALKVIVDEFERSGGKWVDTPHNDSEAAHASVKSRVIGGKPPAAVLMVVGATSQEWAKGGMLNDVDSVAKAENWDAVLPDGVASASKQDGKYIAAPVFISTVNWRYASLSVLHSAGVDEPMSWGAFMTSLPRIQKAGYIPIAMGGQDWQETLLFDHVALGAGGAQYFRELLDGNMDTIDSDDTTRVFAAMRALAPYTDAGKAGRSWGDTNNLVISGKAAYFFMGDWAKGGFLQAKKNPGKDFSCEISPGSGMVLTAVDGFAFPKTSSSSDQATQGALASAMMNKEVQTKAALIKGALPARTDASTEGFDHCSQNALSLLASGSAALHWNVRDSGFKGVLKDVVSQFWNSDMSAEKARKMLVDGLKQL</sequence>
<dbReference type="PANTHER" id="PTHR43649">
    <property type="entry name" value="ARABINOSE-BINDING PROTEIN-RELATED"/>
    <property type="match status" value="1"/>
</dbReference>
<evidence type="ECO:0000256" key="3">
    <source>
        <dbReference type="ARBA" id="ARBA00022448"/>
    </source>
</evidence>
<accession>A0A381U9V3</accession>
<dbReference type="Pfam" id="PF01547">
    <property type="entry name" value="SBP_bac_1"/>
    <property type="match status" value="1"/>
</dbReference>
<dbReference type="Gene3D" id="3.40.190.10">
    <property type="entry name" value="Periplasmic binding protein-like II"/>
    <property type="match status" value="2"/>
</dbReference>